<evidence type="ECO:0000313" key="2">
    <source>
        <dbReference type="EMBL" id="KAH1182108.1"/>
    </source>
</evidence>
<evidence type="ECO:0008006" key="4">
    <source>
        <dbReference type="Google" id="ProtNLM"/>
    </source>
</evidence>
<proteinExistence type="predicted"/>
<dbReference type="Pfam" id="PF15218">
    <property type="entry name" value="SPATA25"/>
    <property type="match status" value="1"/>
</dbReference>
<reference evidence="2" key="1">
    <citation type="submission" date="2021-09" db="EMBL/GenBank/DDBJ databases">
        <title>The genome of Mauremys mutica provides insights into the evolution of semi-aquatic lifestyle.</title>
        <authorList>
            <person name="Gong S."/>
            <person name="Gao Y."/>
        </authorList>
    </citation>
    <scope>NUCLEOTIDE SEQUENCE</scope>
    <source>
        <strain evidence="2">MM-2020</strain>
        <tissue evidence="2">Muscle</tissue>
    </source>
</reference>
<dbReference type="PANTHER" id="PTHR36857">
    <property type="entry name" value="SPERMATOGENESIS-ASSOCIATED PROTEIN 25"/>
    <property type="match status" value="1"/>
</dbReference>
<feature type="compositionally biased region" description="Basic and acidic residues" evidence="1">
    <location>
        <begin position="257"/>
        <end position="269"/>
    </location>
</feature>
<dbReference type="InterPro" id="IPR029192">
    <property type="entry name" value="SPATA25"/>
</dbReference>
<dbReference type="Proteomes" id="UP000827986">
    <property type="component" value="Unassembled WGS sequence"/>
</dbReference>
<protein>
    <recommendedName>
        <fullName evidence="4">Spermatogenesis-associated protein 25</fullName>
    </recommendedName>
</protein>
<feature type="region of interest" description="Disordered" evidence="1">
    <location>
        <begin position="249"/>
        <end position="291"/>
    </location>
</feature>
<name>A0A9D3XMS4_9SAUR</name>
<dbReference type="PANTHER" id="PTHR36857:SF1">
    <property type="entry name" value="SPERMATOGENESIS-ASSOCIATED PROTEIN 25"/>
    <property type="match status" value="1"/>
</dbReference>
<gene>
    <name evidence="2" type="ORF">KIL84_009862</name>
</gene>
<accession>A0A9D3XMS4</accession>
<dbReference type="AlphaFoldDB" id="A0A9D3XMS4"/>
<comment type="caution">
    <text evidence="2">The sequence shown here is derived from an EMBL/GenBank/DDBJ whole genome shotgun (WGS) entry which is preliminary data.</text>
</comment>
<evidence type="ECO:0000313" key="3">
    <source>
        <dbReference type="Proteomes" id="UP000827986"/>
    </source>
</evidence>
<keyword evidence="3" id="KW-1185">Reference proteome</keyword>
<organism evidence="2 3">
    <name type="scientific">Mauremys mutica</name>
    <name type="common">yellowpond turtle</name>
    <dbReference type="NCBI Taxonomy" id="74926"/>
    <lineage>
        <taxon>Eukaryota</taxon>
        <taxon>Metazoa</taxon>
        <taxon>Chordata</taxon>
        <taxon>Craniata</taxon>
        <taxon>Vertebrata</taxon>
        <taxon>Euteleostomi</taxon>
        <taxon>Archelosauria</taxon>
        <taxon>Testudinata</taxon>
        <taxon>Testudines</taxon>
        <taxon>Cryptodira</taxon>
        <taxon>Durocryptodira</taxon>
        <taxon>Testudinoidea</taxon>
        <taxon>Geoemydidae</taxon>
        <taxon>Geoemydinae</taxon>
        <taxon>Mauremys</taxon>
    </lineage>
</organism>
<evidence type="ECO:0000256" key="1">
    <source>
        <dbReference type="SAM" id="MobiDB-lite"/>
    </source>
</evidence>
<dbReference type="EMBL" id="JAHDVG010000467">
    <property type="protein sequence ID" value="KAH1182108.1"/>
    <property type="molecule type" value="Genomic_DNA"/>
</dbReference>
<dbReference type="GO" id="GO:0007283">
    <property type="term" value="P:spermatogenesis"/>
    <property type="evidence" value="ECO:0007669"/>
    <property type="project" value="TreeGrafter"/>
</dbReference>
<sequence>MSYCVTEKASSGFLTSIQDASRQLQVAKSSLLSVYQSGETSLPAGVLVPGVLRRKTQEIAAPSHVEATLVYQEKTLKQPCSGAQQNPRFPLSSRSGYRDIRWEPYSGHYCGRYSRKFPQHKQDEISIWDYPPERVRDKQPCGPSGMYPCTSVKGYPPTQQRNGQHIGELGSPGGDFPLATCGFPPRGAFLMPIKLSKNRGQQSVQNPPPDICILTLAMMIAGIPTVPVPGIKEEDLIRAAQNFMTENPEQGIQGEITPKRTGDAQFWKKDRQRKRPVDRSFQPPSIAHFEK</sequence>